<organism evidence="3 4">
    <name type="scientific">Paraburkholderia dipogonis</name>
    <dbReference type="NCBI Taxonomy" id="1211383"/>
    <lineage>
        <taxon>Bacteria</taxon>
        <taxon>Pseudomonadati</taxon>
        <taxon>Pseudomonadota</taxon>
        <taxon>Betaproteobacteria</taxon>
        <taxon>Burkholderiales</taxon>
        <taxon>Burkholderiaceae</taxon>
        <taxon>Paraburkholderia</taxon>
    </lineage>
</organism>
<comment type="caution">
    <text evidence="3">The sequence shown here is derived from an EMBL/GenBank/DDBJ whole genome shotgun (WGS) entry which is preliminary data.</text>
</comment>
<evidence type="ECO:0000256" key="1">
    <source>
        <dbReference type="ARBA" id="ARBA00022605"/>
    </source>
</evidence>
<dbReference type="PANTHER" id="PTHR21087">
    <property type="entry name" value="SHIKIMATE KINASE"/>
    <property type="match status" value="1"/>
</dbReference>
<dbReference type="GO" id="GO:0008652">
    <property type="term" value="P:amino acid biosynthetic process"/>
    <property type="evidence" value="ECO:0007669"/>
    <property type="project" value="UniProtKB-KW"/>
</dbReference>
<dbReference type="InterPro" id="IPR027417">
    <property type="entry name" value="P-loop_NTPase"/>
</dbReference>
<evidence type="ECO:0008006" key="5">
    <source>
        <dbReference type="Google" id="ProtNLM"/>
    </source>
</evidence>
<dbReference type="EMBL" id="SNVI01000002">
    <property type="protein sequence ID" value="TFE39178.1"/>
    <property type="molecule type" value="Genomic_DNA"/>
</dbReference>
<keyword evidence="2" id="KW-0057">Aromatic amino acid biosynthesis</keyword>
<name>A0A4Y8MP40_9BURK</name>
<dbReference type="GO" id="GO:0005829">
    <property type="term" value="C:cytosol"/>
    <property type="evidence" value="ECO:0007669"/>
    <property type="project" value="TreeGrafter"/>
</dbReference>
<gene>
    <name evidence="3" type="ORF">E2553_20150</name>
</gene>
<dbReference type="GO" id="GO:0004765">
    <property type="term" value="F:shikimate kinase activity"/>
    <property type="evidence" value="ECO:0007669"/>
    <property type="project" value="TreeGrafter"/>
</dbReference>
<evidence type="ECO:0000256" key="2">
    <source>
        <dbReference type="ARBA" id="ARBA00023141"/>
    </source>
</evidence>
<evidence type="ECO:0000313" key="3">
    <source>
        <dbReference type="EMBL" id="TFE39178.1"/>
    </source>
</evidence>
<accession>A0A4Y8MP40</accession>
<dbReference type="InterPro" id="IPR031322">
    <property type="entry name" value="Shikimate/glucono_kinase"/>
</dbReference>
<protein>
    <recommendedName>
        <fullName evidence="5">Shikimate kinase</fullName>
    </recommendedName>
</protein>
<sequence>MGTGKTTVGQRLAKHLGISFIDSDTLLESRARRSVSGLFAIQGEAAFAACASWSIDTTDRSVCSIVADIVGRLDAVTACRQ</sequence>
<dbReference type="AlphaFoldDB" id="A0A4Y8MP40"/>
<dbReference type="SUPFAM" id="SSF52540">
    <property type="entry name" value="P-loop containing nucleoside triphosphate hydrolases"/>
    <property type="match status" value="1"/>
</dbReference>
<proteinExistence type="predicted"/>
<dbReference type="PANTHER" id="PTHR21087:SF16">
    <property type="entry name" value="SHIKIMATE KINASE 1, CHLOROPLASTIC"/>
    <property type="match status" value="1"/>
</dbReference>
<evidence type="ECO:0000313" key="4">
    <source>
        <dbReference type="Proteomes" id="UP000297385"/>
    </source>
</evidence>
<reference evidence="3 4" key="1">
    <citation type="submission" date="2019-03" db="EMBL/GenBank/DDBJ databases">
        <title>Complete Genome Sequence of Paraburkholderia dipogonis ICMP 19430T, a Nitrogen-fixing Symbiont of the South African Invasive Legume Dipogon lignosus in New Zealand.</title>
        <authorList>
            <person name="De Meyer S.E."/>
        </authorList>
    </citation>
    <scope>NUCLEOTIDE SEQUENCE [LARGE SCALE GENOMIC DNA]</scope>
    <source>
        <strain evidence="3 4">ICMP 19430</strain>
    </source>
</reference>
<dbReference type="GO" id="GO:0009073">
    <property type="term" value="P:aromatic amino acid family biosynthetic process"/>
    <property type="evidence" value="ECO:0007669"/>
    <property type="project" value="UniProtKB-KW"/>
</dbReference>
<dbReference type="Gene3D" id="3.40.50.300">
    <property type="entry name" value="P-loop containing nucleotide triphosphate hydrolases"/>
    <property type="match status" value="1"/>
</dbReference>
<dbReference type="Pfam" id="PF01202">
    <property type="entry name" value="SKI"/>
    <property type="match status" value="1"/>
</dbReference>
<dbReference type="Proteomes" id="UP000297385">
    <property type="component" value="Unassembled WGS sequence"/>
</dbReference>
<keyword evidence="1" id="KW-0028">Amino-acid biosynthesis</keyword>